<proteinExistence type="predicted"/>
<accession>A0A5D9BYG9</accession>
<gene>
    <name evidence="1" type="ORF">FYJ91_18570</name>
</gene>
<dbReference type="RefSeq" id="WP_149523823.1">
    <property type="nucleotide sequence ID" value="NZ_VTOU01000005.1"/>
</dbReference>
<dbReference type="EMBL" id="VTOU01000005">
    <property type="protein sequence ID" value="TZG24628.1"/>
    <property type="molecule type" value="Genomic_DNA"/>
</dbReference>
<name>A0A5D9BYG9_9SPHN</name>
<evidence type="ECO:0000313" key="1">
    <source>
        <dbReference type="EMBL" id="TZG24628.1"/>
    </source>
</evidence>
<keyword evidence="2" id="KW-1185">Reference proteome</keyword>
<protein>
    <submittedName>
        <fullName evidence="1">Uncharacterized protein</fullName>
    </submittedName>
</protein>
<evidence type="ECO:0000313" key="2">
    <source>
        <dbReference type="Proteomes" id="UP000322077"/>
    </source>
</evidence>
<organism evidence="1 2">
    <name type="scientific">Sphingomonas montanisoli</name>
    <dbReference type="NCBI Taxonomy" id="2606412"/>
    <lineage>
        <taxon>Bacteria</taxon>
        <taxon>Pseudomonadati</taxon>
        <taxon>Pseudomonadota</taxon>
        <taxon>Alphaproteobacteria</taxon>
        <taxon>Sphingomonadales</taxon>
        <taxon>Sphingomonadaceae</taxon>
        <taxon>Sphingomonas</taxon>
    </lineage>
</organism>
<dbReference type="Proteomes" id="UP000322077">
    <property type="component" value="Unassembled WGS sequence"/>
</dbReference>
<comment type="caution">
    <text evidence="1">The sequence shown here is derived from an EMBL/GenBank/DDBJ whole genome shotgun (WGS) entry which is preliminary data.</text>
</comment>
<sequence>MAVAWACIAGNGALAGPFPPIAFTAMGYSEVSIDTLEGTPNFESRRLDPGGFLQVSADFNVDGVIDEARILVNAREQSARVVAVIQSPTKIDTYVLATIPLSAVAKIGIRLAPPASYKLACSGCAGQRIVTSRAGIVIFEFGGEARLETHPSDNLDDNFVSAAIDPSAAS</sequence>
<reference evidence="1 2" key="1">
    <citation type="submission" date="2019-08" db="EMBL/GenBank/DDBJ databases">
        <authorList>
            <person name="Wang G."/>
            <person name="Xu Z."/>
        </authorList>
    </citation>
    <scope>NUCLEOTIDE SEQUENCE [LARGE SCALE GENOMIC DNA]</scope>
    <source>
        <strain evidence="1 2">ZX</strain>
    </source>
</reference>
<dbReference type="AlphaFoldDB" id="A0A5D9BYG9"/>